<proteinExistence type="predicted"/>
<reference evidence="2 3" key="1">
    <citation type="submission" date="2015-02" db="EMBL/GenBank/DDBJ databases">
        <title>Draft genome sequence of Aspergillus parasiticus SU-1.</title>
        <authorList>
            <person name="Yu J."/>
            <person name="Fedorova N."/>
            <person name="Yin Y."/>
            <person name="Losada L."/>
            <person name="Zafar N."/>
            <person name="Taujale R."/>
            <person name="Ehrlich K.C."/>
            <person name="Bhatnagar D."/>
            <person name="Cleveland T.E."/>
            <person name="Bennett J.W."/>
            <person name="Nierman W.C."/>
        </authorList>
    </citation>
    <scope>NUCLEOTIDE SEQUENCE [LARGE SCALE GENOMIC DNA]</scope>
    <source>
        <strain evidence="3">ATCC 56775 / NRRL 5862 / SRRC 143 / SU-1</strain>
    </source>
</reference>
<accession>A0A0F0I5N4</accession>
<dbReference type="PANTHER" id="PTHR31410">
    <property type="entry name" value="TRANSMEMBRANE PROTEIN 246"/>
    <property type="match status" value="1"/>
</dbReference>
<protein>
    <submittedName>
        <fullName evidence="2">N-Acetylglucosaminyltransferase-IV GnT-IV conserved region</fullName>
    </submittedName>
</protein>
<dbReference type="PANTHER" id="PTHR31410:SF1">
    <property type="entry name" value="POST-GPI ATTACHMENT TO PROTEINS FACTOR 4"/>
    <property type="match status" value="1"/>
</dbReference>
<evidence type="ECO:0000313" key="2">
    <source>
        <dbReference type="EMBL" id="KJK63074.1"/>
    </source>
</evidence>
<gene>
    <name evidence="2" type="ORF">P875_00034086</name>
</gene>
<keyword evidence="2" id="KW-0808">Transferase</keyword>
<dbReference type="CDD" id="cd22189">
    <property type="entry name" value="PGAP4-like_fungal"/>
    <property type="match status" value="1"/>
</dbReference>
<evidence type="ECO:0000313" key="3">
    <source>
        <dbReference type="Proteomes" id="UP000033540"/>
    </source>
</evidence>
<sequence length="442" mass="51186">MRFLNRKQRLSLITFAILYFSLFFICRANSARDPGSYFFQPHEGYRPTYSLTRIQESLHYLSRYNQTITTPADPYNQPPPTTKEHVDLCVGIVTVKRPLTQNIDTTIASLIDSLSQRQRSQISIHLLFALTTPTDHPDYNHPWVHNTVNRVLTYETQNISYTTSYLRTLEGNKKFTSEKSLIDYAISIRSCYDTTDAPYFLMLEDDVVAQRNWFPTTTQTLHSIEEWVRRGIINPDWLYLRLFYTEKFLGWNAENWKEYLLWSLAATVAVAGLCLCLRRTVRPAREILSNTFLGLVCFGAVPAVILLYFASGRVTVQRPMRPGVHLMNRDGCCSQALVFPREKTPAILEYMKKMEDATKPKPVDSTLERLANEYGFDRLAISPPQMQHVGAASYKEDEKKWRKGEYPVRGAHGVWSMEFEKAYSEYEAVPYGGHMVDTYWPR</sequence>
<name>A0A0F0I5N4_ASPPU</name>
<dbReference type="OrthoDB" id="2016523at2759"/>
<dbReference type="EMBL" id="JZEE01000586">
    <property type="protein sequence ID" value="KJK63074.1"/>
    <property type="molecule type" value="Genomic_DNA"/>
</dbReference>
<dbReference type="GO" id="GO:0006506">
    <property type="term" value="P:GPI anchor biosynthetic process"/>
    <property type="evidence" value="ECO:0007669"/>
    <property type="project" value="InterPro"/>
</dbReference>
<evidence type="ECO:0000256" key="1">
    <source>
        <dbReference type="SAM" id="Phobius"/>
    </source>
</evidence>
<keyword evidence="1" id="KW-1133">Transmembrane helix</keyword>
<organism evidence="2 3">
    <name type="scientific">Aspergillus parasiticus (strain ATCC 56775 / NRRL 5862 / SRRC 143 / SU-1)</name>
    <dbReference type="NCBI Taxonomy" id="1403190"/>
    <lineage>
        <taxon>Eukaryota</taxon>
        <taxon>Fungi</taxon>
        <taxon>Dikarya</taxon>
        <taxon>Ascomycota</taxon>
        <taxon>Pezizomycotina</taxon>
        <taxon>Eurotiomycetes</taxon>
        <taxon>Eurotiomycetidae</taxon>
        <taxon>Eurotiales</taxon>
        <taxon>Aspergillaceae</taxon>
        <taxon>Aspergillus</taxon>
        <taxon>Aspergillus subgen. Circumdati</taxon>
    </lineage>
</organism>
<feature type="transmembrane region" description="Helical" evidence="1">
    <location>
        <begin position="289"/>
        <end position="310"/>
    </location>
</feature>
<comment type="caution">
    <text evidence="2">The sequence shown here is derived from an EMBL/GenBank/DDBJ whole genome shotgun (WGS) entry which is preliminary data.</text>
</comment>
<dbReference type="GO" id="GO:0000139">
    <property type="term" value="C:Golgi membrane"/>
    <property type="evidence" value="ECO:0007669"/>
    <property type="project" value="InterPro"/>
</dbReference>
<dbReference type="GO" id="GO:0016757">
    <property type="term" value="F:glycosyltransferase activity"/>
    <property type="evidence" value="ECO:0007669"/>
    <property type="project" value="UniProtKB-KW"/>
</dbReference>
<dbReference type="AlphaFoldDB" id="A0A0F0I5N4"/>
<dbReference type="InterPro" id="IPR029675">
    <property type="entry name" value="PGAP4"/>
</dbReference>
<keyword evidence="2" id="KW-0328">Glycosyltransferase</keyword>
<keyword evidence="1" id="KW-0472">Membrane</keyword>
<feature type="transmembrane region" description="Helical" evidence="1">
    <location>
        <begin position="259"/>
        <end position="277"/>
    </location>
</feature>
<keyword evidence="1" id="KW-0812">Transmembrane</keyword>
<dbReference type="Proteomes" id="UP000033540">
    <property type="component" value="Unassembled WGS sequence"/>
</dbReference>